<organism evidence="2 3">
    <name type="scientific">Acutalibacter muris</name>
    <dbReference type="NCBI Taxonomy" id="1796620"/>
    <lineage>
        <taxon>Bacteria</taxon>
        <taxon>Bacillati</taxon>
        <taxon>Bacillota</taxon>
        <taxon>Clostridia</taxon>
        <taxon>Eubacteriales</taxon>
        <taxon>Acutalibacteraceae</taxon>
        <taxon>Acutalibacter</taxon>
    </lineage>
</organism>
<dbReference type="InterPro" id="IPR004843">
    <property type="entry name" value="Calcineurin-like_PHP"/>
</dbReference>
<evidence type="ECO:0000313" key="3">
    <source>
        <dbReference type="Proteomes" id="UP000196710"/>
    </source>
</evidence>
<dbReference type="PANTHER" id="PTHR42850:SF2">
    <property type="entry name" value="BLL5683 PROTEIN"/>
    <property type="match status" value="1"/>
</dbReference>
<evidence type="ECO:0000259" key="1">
    <source>
        <dbReference type="Pfam" id="PF00149"/>
    </source>
</evidence>
<keyword evidence="3" id="KW-1185">Reference proteome</keyword>
<dbReference type="InterPro" id="IPR029052">
    <property type="entry name" value="Metallo-depent_PP-like"/>
</dbReference>
<gene>
    <name evidence="2" type="ORF">ADH66_19200</name>
</gene>
<proteinExistence type="predicted"/>
<reference evidence="3" key="1">
    <citation type="submission" date="2017-05" db="EMBL/GenBank/DDBJ databases">
        <title>Improved OligoMM genomes.</title>
        <authorList>
            <person name="Garzetti D."/>
        </authorList>
    </citation>
    <scope>NUCLEOTIDE SEQUENCE [LARGE SCALE GENOMIC DNA]</scope>
    <source>
        <strain evidence="3">KB18</strain>
    </source>
</reference>
<dbReference type="SUPFAM" id="SSF56300">
    <property type="entry name" value="Metallo-dependent phosphatases"/>
    <property type="match status" value="1"/>
</dbReference>
<dbReference type="InterPro" id="IPR050126">
    <property type="entry name" value="Ap4A_hydrolase"/>
</dbReference>
<dbReference type="Pfam" id="PF00149">
    <property type="entry name" value="Metallophos"/>
    <property type="match status" value="1"/>
</dbReference>
<dbReference type="EMBL" id="CP021422">
    <property type="protein sequence ID" value="ASB42578.1"/>
    <property type="molecule type" value="Genomic_DNA"/>
</dbReference>
<name>A0ABM6LAM5_9FIRM</name>
<accession>A0ABM6LAM5</accession>
<feature type="domain" description="Calcineurin-like phosphoesterase" evidence="1">
    <location>
        <begin position="45"/>
        <end position="195"/>
    </location>
</feature>
<dbReference type="Proteomes" id="UP000196710">
    <property type="component" value="Chromosome"/>
</dbReference>
<protein>
    <recommendedName>
        <fullName evidence="1">Calcineurin-like phosphoesterase domain-containing protein</fullName>
    </recommendedName>
</protein>
<evidence type="ECO:0000313" key="2">
    <source>
        <dbReference type="EMBL" id="ASB42578.1"/>
    </source>
</evidence>
<sequence>MPEFWPEPVYCPDRGRGFIEPRRGGKHRHISVYTAQWRCSLREFTVAVLADVHGNYLALKACLDYARARKIEKYVFLGDYITDHAYPQRVMELLYEAAGRYDCRFVRGNREDYMISYRANGGKEADGSVWRDGSCQGALLYCYENLTDRDIDWFEGLPVYGSWQIGSAPPIAFCHGSPYKTKDQIYSVEALEKLAQLPERILLKGHNHRFFSFWHKGLRAVCAGSVGNPIYCRTRAGVVEVTPLAKVAQMLLMHYEGGRWVPEYVTVPYDWEQTIKNLELSGLTKRAPVWAAMLRHNVLTGTDPFGRVPQRAVELYRLDTGIKAAGWAGVPEEYWVMAAKEYKIELVPENLW</sequence>
<dbReference type="Gene3D" id="3.60.21.10">
    <property type="match status" value="1"/>
</dbReference>
<dbReference type="PANTHER" id="PTHR42850">
    <property type="entry name" value="METALLOPHOSPHOESTERASE"/>
    <property type="match status" value="1"/>
</dbReference>